<organism evidence="1 2">
    <name type="scientific">Daedalea quercina L-15889</name>
    <dbReference type="NCBI Taxonomy" id="1314783"/>
    <lineage>
        <taxon>Eukaryota</taxon>
        <taxon>Fungi</taxon>
        <taxon>Dikarya</taxon>
        <taxon>Basidiomycota</taxon>
        <taxon>Agaricomycotina</taxon>
        <taxon>Agaricomycetes</taxon>
        <taxon>Polyporales</taxon>
        <taxon>Fomitopsis</taxon>
    </lineage>
</organism>
<keyword evidence="2" id="KW-1185">Reference proteome</keyword>
<evidence type="ECO:0000313" key="1">
    <source>
        <dbReference type="EMBL" id="KZT66861.1"/>
    </source>
</evidence>
<reference evidence="1 2" key="1">
    <citation type="journal article" date="2016" name="Mol. Biol. Evol.">
        <title>Comparative Genomics of Early-Diverging Mushroom-Forming Fungi Provides Insights into the Origins of Lignocellulose Decay Capabilities.</title>
        <authorList>
            <person name="Nagy L.G."/>
            <person name="Riley R."/>
            <person name="Tritt A."/>
            <person name="Adam C."/>
            <person name="Daum C."/>
            <person name="Floudas D."/>
            <person name="Sun H."/>
            <person name="Yadav J.S."/>
            <person name="Pangilinan J."/>
            <person name="Larsson K.H."/>
            <person name="Matsuura K."/>
            <person name="Barry K."/>
            <person name="Labutti K."/>
            <person name="Kuo R."/>
            <person name="Ohm R.A."/>
            <person name="Bhattacharya S.S."/>
            <person name="Shirouzu T."/>
            <person name="Yoshinaga Y."/>
            <person name="Martin F.M."/>
            <person name="Grigoriev I.V."/>
            <person name="Hibbett D.S."/>
        </authorList>
    </citation>
    <scope>NUCLEOTIDE SEQUENCE [LARGE SCALE GENOMIC DNA]</scope>
    <source>
        <strain evidence="1 2">L-15889</strain>
    </source>
</reference>
<dbReference type="AlphaFoldDB" id="A0A165NE39"/>
<protein>
    <submittedName>
        <fullName evidence="1">Uncharacterized protein</fullName>
    </submittedName>
</protein>
<gene>
    <name evidence="1" type="ORF">DAEQUDRAFT_739747</name>
</gene>
<sequence>MFAQIHPRRPPRNPPPRDTFAHPARNTMHLQSLGTFIAGALAAVSQSQLYCRMRGKHVGATCPVDFNNIATVVGRVSDTMIGFGHALADVPVVAIVGGIASGMMGITYDVNGVPVPYHDEVLLRWSMYPQALYPPGDPYARMMRTYAEDVRKWSATTDLIVVPDWTTDLIVWVPPHERLRLLMPPPVPKPDLAETIDTVFQADSTEDEPESHLASLRLLIGFHMLTFVSASLAIAALLGLEPARDARRGGSAMGDKLGVSAALDFIRLALWKQVSTYSDTQQPVRYEVTSMNRRERRDAVRREHALMAGPRPLIAYDLANWSPLPRLDNRPLLFVNQHGTVPNPLAVARPPMRSRTWSSMTLTEAARPAPSSRPMSNASQYEDETVVKHTLLESKALLRRQAPGIRLFGLWKSRVRRHAELRALRDEMGEDVARRHAQEGLEVLRQNLRSMMGVPGQPFVQADADN</sequence>
<accession>A0A165NE39</accession>
<dbReference type="EMBL" id="KV429083">
    <property type="protein sequence ID" value="KZT66861.1"/>
    <property type="molecule type" value="Genomic_DNA"/>
</dbReference>
<name>A0A165NE39_9APHY</name>
<dbReference type="OrthoDB" id="2794471at2759"/>
<evidence type="ECO:0000313" key="2">
    <source>
        <dbReference type="Proteomes" id="UP000076727"/>
    </source>
</evidence>
<dbReference type="Proteomes" id="UP000076727">
    <property type="component" value="Unassembled WGS sequence"/>
</dbReference>
<proteinExistence type="predicted"/>